<dbReference type="AlphaFoldDB" id="A0A834SY61"/>
<dbReference type="EMBL" id="JAAIUW010000010">
    <property type="protein sequence ID" value="KAF7812798.1"/>
    <property type="molecule type" value="Genomic_DNA"/>
</dbReference>
<name>A0A834SY61_9FABA</name>
<keyword evidence="1" id="KW-0067">ATP-binding</keyword>
<proteinExistence type="predicted"/>
<keyword evidence="2" id="KW-1185">Reference proteome</keyword>
<dbReference type="PANTHER" id="PTHR45786">
    <property type="entry name" value="DNA BINDING PROTEIN-LIKE"/>
    <property type="match status" value="1"/>
</dbReference>
<sequence length="239" mass="28404">MCNISLTTLYFADKENCEPYFRHHAGQTYIHIQPENFQNKRPRTQKIRIVRTEALAKTQEYRDISLPTYECEYCGAIMWYEERVNKAKKLVHPKFSLCFMQGKVQLPDVKKPPKLLFDLFTKKDRRSVNFMKEIKNYNHMFVFTSMDGKIDHSVNNSKGPYPEETLYRHGSISGDRKQRHLILSQYFAYKLQDRHRDFNIILEGGKLTQQFIMDGFTMVEAQRTNFSNSIRRTYGLKTM</sequence>
<protein>
    <submittedName>
        <fullName evidence="1">Putative PIF1 DNA helicase/replication protein A1-like protein</fullName>
    </submittedName>
</protein>
<dbReference type="Proteomes" id="UP000634136">
    <property type="component" value="Unassembled WGS sequence"/>
</dbReference>
<keyword evidence="1" id="KW-0378">Hydrolase</keyword>
<keyword evidence="1" id="KW-0347">Helicase</keyword>
<comment type="caution">
    <text evidence="1">The sequence shown here is derived from an EMBL/GenBank/DDBJ whole genome shotgun (WGS) entry which is preliminary data.</text>
</comment>
<dbReference type="PANTHER" id="PTHR45786:SF66">
    <property type="entry name" value="HOOK MOTIF PROTEIN, PUTATIVE-RELATED"/>
    <property type="match status" value="1"/>
</dbReference>
<organism evidence="1 2">
    <name type="scientific">Senna tora</name>
    <dbReference type="NCBI Taxonomy" id="362788"/>
    <lineage>
        <taxon>Eukaryota</taxon>
        <taxon>Viridiplantae</taxon>
        <taxon>Streptophyta</taxon>
        <taxon>Embryophyta</taxon>
        <taxon>Tracheophyta</taxon>
        <taxon>Spermatophyta</taxon>
        <taxon>Magnoliopsida</taxon>
        <taxon>eudicotyledons</taxon>
        <taxon>Gunneridae</taxon>
        <taxon>Pentapetalae</taxon>
        <taxon>rosids</taxon>
        <taxon>fabids</taxon>
        <taxon>Fabales</taxon>
        <taxon>Fabaceae</taxon>
        <taxon>Caesalpinioideae</taxon>
        <taxon>Cassia clade</taxon>
        <taxon>Senna</taxon>
    </lineage>
</organism>
<keyword evidence="1" id="KW-0547">Nucleotide-binding</keyword>
<dbReference type="GO" id="GO:0004386">
    <property type="term" value="F:helicase activity"/>
    <property type="evidence" value="ECO:0007669"/>
    <property type="project" value="UniProtKB-KW"/>
</dbReference>
<evidence type="ECO:0000313" key="2">
    <source>
        <dbReference type="Proteomes" id="UP000634136"/>
    </source>
</evidence>
<evidence type="ECO:0000313" key="1">
    <source>
        <dbReference type="EMBL" id="KAF7812798.1"/>
    </source>
</evidence>
<reference evidence="1" key="1">
    <citation type="submission" date="2020-09" db="EMBL/GenBank/DDBJ databases">
        <title>Genome-Enabled Discovery of Anthraquinone Biosynthesis in Senna tora.</title>
        <authorList>
            <person name="Kang S.-H."/>
            <person name="Pandey R.P."/>
            <person name="Lee C.-M."/>
            <person name="Sim J.-S."/>
            <person name="Jeong J.-T."/>
            <person name="Choi B.-S."/>
            <person name="Jung M."/>
            <person name="Ginzburg D."/>
            <person name="Zhao K."/>
            <person name="Won S.Y."/>
            <person name="Oh T.-J."/>
            <person name="Yu Y."/>
            <person name="Kim N.-H."/>
            <person name="Lee O.R."/>
            <person name="Lee T.-H."/>
            <person name="Bashyal P."/>
            <person name="Kim T.-S."/>
            <person name="Lee W.-H."/>
            <person name="Kawkins C."/>
            <person name="Kim C.-K."/>
            <person name="Kim J.S."/>
            <person name="Ahn B.O."/>
            <person name="Rhee S.Y."/>
            <person name="Sohng J.K."/>
        </authorList>
    </citation>
    <scope>NUCLEOTIDE SEQUENCE</scope>
    <source>
        <tissue evidence="1">Leaf</tissue>
    </source>
</reference>
<accession>A0A834SY61</accession>
<gene>
    <name evidence="1" type="ORF">G2W53_033774</name>
</gene>
<dbReference type="OrthoDB" id="1937254at2759"/>